<dbReference type="Proteomes" id="UP000033047">
    <property type="component" value="Unassembled WGS sequence"/>
</dbReference>
<dbReference type="InterPro" id="IPR032594">
    <property type="entry name" value="DUF4906"/>
</dbReference>
<dbReference type="Pfam" id="PF16249">
    <property type="entry name" value="DUF4906"/>
    <property type="match status" value="1"/>
</dbReference>
<feature type="domain" description="DUF4906" evidence="1">
    <location>
        <begin position="283"/>
        <end position="371"/>
    </location>
</feature>
<dbReference type="PATRIC" id="fig|927665.4.peg.3311"/>
<protein>
    <recommendedName>
        <fullName evidence="1">DUF4906 domain-containing protein</fullName>
    </recommendedName>
</protein>
<dbReference type="AlphaFoldDB" id="A0A0F5J8E3"/>
<dbReference type="Gene3D" id="2.60.40.3690">
    <property type="match status" value="1"/>
</dbReference>
<dbReference type="HOGENOM" id="CLU_283828_0_0_10"/>
<dbReference type="EMBL" id="AQHV01000014">
    <property type="protein sequence ID" value="KKB53677.1"/>
    <property type="molecule type" value="Genomic_DNA"/>
</dbReference>
<dbReference type="PROSITE" id="PS51257">
    <property type="entry name" value="PROKAR_LIPOPROTEIN"/>
    <property type="match status" value="1"/>
</dbReference>
<evidence type="ECO:0000259" key="1">
    <source>
        <dbReference type="Pfam" id="PF16249"/>
    </source>
</evidence>
<proteinExistence type="predicted"/>
<evidence type="ECO:0000313" key="2">
    <source>
        <dbReference type="EMBL" id="KKB53677.1"/>
    </source>
</evidence>
<evidence type="ECO:0000313" key="3">
    <source>
        <dbReference type="Proteomes" id="UP000033047"/>
    </source>
</evidence>
<accession>A0A0F5J8E3</accession>
<dbReference type="RefSeq" id="WP_046146792.1">
    <property type="nucleotide sequence ID" value="NZ_KQ033913.1"/>
</dbReference>
<organism evidence="2 3">
    <name type="scientific">Parabacteroides goldsteinii DSM 19448 = WAL 12034</name>
    <dbReference type="NCBI Taxonomy" id="927665"/>
    <lineage>
        <taxon>Bacteria</taxon>
        <taxon>Pseudomonadati</taxon>
        <taxon>Bacteroidota</taxon>
        <taxon>Bacteroidia</taxon>
        <taxon>Bacteroidales</taxon>
        <taxon>Tannerellaceae</taxon>
        <taxon>Parabacteroides</taxon>
    </lineage>
</organism>
<gene>
    <name evidence="2" type="ORF">HMPREF1535_03222</name>
</gene>
<comment type="caution">
    <text evidence="2">The sequence shown here is derived from an EMBL/GenBank/DDBJ whole genome shotgun (WGS) entry which is preliminary data.</text>
</comment>
<reference evidence="2 3" key="1">
    <citation type="submission" date="2013-04" db="EMBL/GenBank/DDBJ databases">
        <title>The Genome Sequence of Parabacteroides goldsteinii DSM 19448.</title>
        <authorList>
            <consortium name="The Broad Institute Genomics Platform"/>
            <person name="Earl A."/>
            <person name="Ward D."/>
            <person name="Feldgarden M."/>
            <person name="Gevers D."/>
            <person name="Martens E."/>
            <person name="Sakamoto M."/>
            <person name="Benno Y."/>
            <person name="Song Y."/>
            <person name="Liu C."/>
            <person name="Lee J."/>
            <person name="Bolanos M."/>
            <person name="Vaisanen M.L."/>
            <person name="Finegold S.M."/>
            <person name="Walker B."/>
            <person name="Young S."/>
            <person name="Zeng Q."/>
            <person name="Gargeya S."/>
            <person name="Fitzgerald M."/>
            <person name="Haas B."/>
            <person name="Abouelleil A."/>
            <person name="Allen A.W."/>
            <person name="Alvarado L."/>
            <person name="Arachchi H.M."/>
            <person name="Berlin A.M."/>
            <person name="Chapman S.B."/>
            <person name="Gainer-Dewar J."/>
            <person name="Goldberg J."/>
            <person name="Griggs A."/>
            <person name="Gujja S."/>
            <person name="Hansen M."/>
            <person name="Howarth C."/>
            <person name="Imamovic A."/>
            <person name="Ireland A."/>
            <person name="Larimer J."/>
            <person name="McCowan C."/>
            <person name="Murphy C."/>
            <person name="Pearson M."/>
            <person name="Poon T.W."/>
            <person name="Priest M."/>
            <person name="Roberts A."/>
            <person name="Saif S."/>
            <person name="Shea T."/>
            <person name="Sisk P."/>
            <person name="Sykes S."/>
            <person name="Wortman J."/>
            <person name="Nusbaum C."/>
            <person name="Birren B."/>
        </authorList>
    </citation>
    <scope>NUCLEOTIDE SEQUENCE [LARGE SCALE GENOMIC DNA]</scope>
    <source>
        <strain evidence="2 3">DSM 19448</strain>
    </source>
</reference>
<name>A0A0F5J8E3_9BACT</name>
<sequence>MKRKRIENGNIILQLILSVIFGAVMLTGCTDDAFEPNKRKPVDQTGVPEGFVRAHVNMIASGFETVQTKSLTSQQEHNWTHVVVGQFDANNELIDASVKQYVPDESGNFNVILANSDGTNNLIYFITNYGKTNGDMGMSGNNPFINPATGTFAVNLDEFKTLVYTPDSTDNASISSGDKLVMVGSINMEVSLEETPISSILVYVDKLTAKLDVMIEASQSISSPSHPFIGATLSITGLQIVNVPKHAAFATDGDKITVPENLSSIKADLTDNGGDLVKNYSTSESYYILENRMHGDDEALYPNNTSERGKEQFKNNAAADNEIDNLATYLLVEGVMNDGRNVGKVTWKIYLGENNIDNFNIKRNTHYTVTVKIDGAGIVTSDIRVDKENLHVRELRYLNGRYASNRSPETSYLDPNDTNWGNQVRPVPVANTNSYLYMDAGEDTWGFELVDIYGNAITNWQGLSLSYLPLKDGASDPGTNANMGIGEIRSKWVEDDEANWINVGMKKNGLPSGARIRINVGVNVMPVPRTVELRYFNDNEPDMSRAWRVTQYATDKITILDNNFFPSEAGTYGVMVRAKEGSYWRLQEITDAGPVFEGVMDLGGDKVQNTVGDGYVSGHGTILFKVTRFDGVANKRKRIVVRTFDGNPNGEIQPGYADKTVYINQMASAENLIKTKALASGRYVYDYTTDPLYETMFAFEGSLPMGINLVDEGTDYDKDESKYGATSTSDGKENTLKIFKALEGYVAEQINYAAQGMTAPPVFSPAGFCMMMNEEWWDINSADDPRLEWYLPARYHGLMGATAVMLGVKGIALNSRGHYWTSTVPKTTPSSVQNSAYFAGTTVDVSANYSSSSIVRCVRDNKNVEKTYPYLTNISGNPVIVSYEKVNGVEKGYVDVNPMTTGTYSYYRLGSPLRFTEKDQVSDVSGEGPADPNWSYLSPRFRVAKKDAVIVNSLSNGTWVEASGWSNSNAVDLATPLTGCAAYSEEGSESGWRLPSELEMRQILLLGGGVGSKSGSPAQIPELQKGGMTFNDFTDLGFDHLGGEQTNGRYYWVNRKYPNDNRAVYFNVTNRWDNAISGSAMDWNTSSVYVRCVRDM</sequence>
<dbReference type="STRING" id="927665.HMPREF1535_03222"/>